<sequence length="87" mass="9336">MIPTTNTTLAAQAAVPANEPKPSAAAINAITKKYNAPSKHKPLLTMVIKISRLARPCWVRLKTADYSISGSTSQALAWELTLTVTDD</sequence>
<proteinExistence type="predicted"/>
<evidence type="ECO:0000313" key="1">
    <source>
        <dbReference type="EMBL" id="VTR32403.1"/>
    </source>
</evidence>
<name>A0A4U9UHP7_SERFO</name>
<gene>
    <name evidence="1" type="ORF">NCTC12965_03352</name>
</gene>
<dbReference type="AlphaFoldDB" id="A0A4U9UHP7"/>
<accession>A0A4U9UHP7</accession>
<dbReference type="EMBL" id="CABEEZ010000071">
    <property type="protein sequence ID" value="VTR32403.1"/>
    <property type="molecule type" value="Genomic_DNA"/>
</dbReference>
<protein>
    <submittedName>
        <fullName evidence="1">Uncharacterized protein</fullName>
    </submittedName>
</protein>
<reference evidence="1" key="1">
    <citation type="submission" date="2019-05" db="EMBL/GenBank/DDBJ databases">
        <authorList>
            <consortium name="Pathogen Informatics"/>
        </authorList>
    </citation>
    <scope>NUCLEOTIDE SEQUENCE [LARGE SCALE GENOMIC DNA]</scope>
    <source>
        <strain evidence="1">NCTC12965</strain>
    </source>
</reference>
<organism evidence="1">
    <name type="scientific">Serratia fonticola</name>
    <dbReference type="NCBI Taxonomy" id="47917"/>
    <lineage>
        <taxon>Bacteria</taxon>
        <taxon>Pseudomonadati</taxon>
        <taxon>Pseudomonadota</taxon>
        <taxon>Gammaproteobacteria</taxon>
        <taxon>Enterobacterales</taxon>
        <taxon>Yersiniaceae</taxon>
        <taxon>Serratia</taxon>
    </lineage>
</organism>